<dbReference type="EMBL" id="KV426049">
    <property type="protein sequence ID" value="KZV90423.1"/>
    <property type="molecule type" value="Genomic_DNA"/>
</dbReference>
<dbReference type="PANTHER" id="PTHR15272:SF0">
    <property type="entry name" value="CHROMATIN ASSEMBLY FACTOR 1 SUBUNIT A"/>
    <property type="match status" value="1"/>
</dbReference>
<feature type="region of interest" description="Disordered" evidence="5">
    <location>
        <begin position="1"/>
        <end position="21"/>
    </location>
</feature>
<feature type="compositionally biased region" description="Basic and acidic residues" evidence="5">
    <location>
        <begin position="186"/>
        <end position="201"/>
    </location>
</feature>
<feature type="region of interest" description="Disordered" evidence="5">
    <location>
        <begin position="172"/>
        <end position="270"/>
    </location>
</feature>
<evidence type="ECO:0000256" key="3">
    <source>
        <dbReference type="ARBA" id="ARBA00023204"/>
    </source>
</evidence>
<accession>A0A165GF24</accession>
<dbReference type="GO" id="GO:0005634">
    <property type="term" value="C:nucleus"/>
    <property type="evidence" value="ECO:0007669"/>
    <property type="project" value="UniProtKB-SubCell"/>
</dbReference>
<feature type="domain" description="Chromatin assembly factor 1 subunit A dimerization" evidence="6">
    <location>
        <begin position="436"/>
        <end position="509"/>
    </location>
</feature>
<feature type="compositionally biased region" description="Basic and acidic residues" evidence="5">
    <location>
        <begin position="242"/>
        <end position="269"/>
    </location>
</feature>
<comment type="subcellular location">
    <subcellularLocation>
        <location evidence="1">Nucleus</location>
    </subcellularLocation>
</comment>
<name>A0A165GF24_EXIGL</name>
<gene>
    <name evidence="7" type="ORF">EXIGLDRAFT_720357</name>
</gene>
<feature type="region of interest" description="Disordered" evidence="5">
    <location>
        <begin position="459"/>
        <end position="573"/>
    </location>
</feature>
<keyword evidence="2" id="KW-0227">DNA damage</keyword>
<feature type="compositionally biased region" description="Acidic residues" evidence="5">
    <location>
        <begin position="476"/>
        <end position="490"/>
    </location>
</feature>
<keyword evidence="3" id="KW-0234">DNA repair</keyword>
<dbReference type="GO" id="GO:0006334">
    <property type="term" value="P:nucleosome assembly"/>
    <property type="evidence" value="ECO:0007669"/>
    <property type="project" value="TreeGrafter"/>
</dbReference>
<proteinExistence type="predicted"/>
<evidence type="ECO:0000313" key="8">
    <source>
        <dbReference type="Proteomes" id="UP000077266"/>
    </source>
</evidence>
<evidence type="ECO:0000256" key="1">
    <source>
        <dbReference type="ARBA" id="ARBA00004123"/>
    </source>
</evidence>
<feature type="compositionally biased region" description="Polar residues" evidence="5">
    <location>
        <begin position="542"/>
        <end position="555"/>
    </location>
</feature>
<dbReference type="OrthoDB" id="440676at2759"/>
<feature type="compositionally biased region" description="Acidic residues" evidence="5">
    <location>
        <begin position="503"/>
        <end position="522"/>
    </location>
</feature>
<evidence type="ECO:0000256" key="4">
    <source>
        <dbReference type="ARBA" id="ARBA00023242"/>
    </source>
</evidence>
<keyword evidence="4" id="KW-0539">Nucleus</keyword>
<dbReference type="AlphaFoldDB" id="A0A165GF24"/>
<keyword evidence="8" id="KW-1185">Reference proteome</keyword>
<evidence type="ECO:0000256" key="5">
    <source>
        <dbReference type="SAM" id="MobiDB-lite"/>
    </source>
</evidence>
<dbReference type="InterPro" id="IPR022043">
    <property type="entry name" value="CAF1A_DD"/>
</dbReference>
<dbReference type="Proteomes" id="UP000077266">
    <property type="component" value="Unassembled WGS sequence"/>
</dbReference>
<feature type="compositionally biased region" description="Basic and acidic residues" evidence="5">
    <location>
        <begin position="211"/>
        <end position="229"/>
    </location>
</feature>
<feature type="compositionally biased region" description="Basic and acidic residues" evidence="5">
    <location>
        <begin position="1"/>
        <end position="11"/>
    </location>
</feature>
<dbReference type="GO" id="GO:0006281">
    <property type="term" value="P:DNA repair"/>
    <property type="evidence" value="ECO:0007669"/>
    <property type="project" value="UniProtKB-KW"/>
</dbReference>
<evidence type="ECO:0000256" key="2">
    <source>
        <dbReference type="ARBA" id="ARBA00022763"/>
    </source>
</evidence>
<evidence type="ECO:0000313" key="7">
    <source>
        <dbReference type="EMBL" id="KZV90423.1"/>
    </source>
</evidence>
<dbReference type="Pfam" id="PF12253">
    <property type="entry name" value="CAF1A_dimeriz"/>
    <property type="match status" value="1"/>
</dbReference>
<dbReference type="FunCoup" id="A0A165GF24">
    <property type="interactions" value="74"/>
</dbReference>
<protein>
    <recommendedName>
        <fullName evidence="6">Chromatin assembly factor 1 subunit A dimerization domain-containing protein</fullName>
    </recommendedName>
</protein>
<dbReference type="STRING" id="1314781.A0A165GF24"/>
<reference evidence="7 8" key="1">
    <citation type="journal article" date="2016" name="Mol. Biol. Evol.">
        <title>Comparative Genomics of Early-Diverging Mushroom-Forming Fungi Provides Insights into the Origins of Lignocellulose Decay Capabilities.</title>
        <authorList>
            <person name="Nagy L.G."/>
            <person name="Riley R."/>
            <person name="Tritt A."/>
            <person name="Adam C."/>
            <person name="Daum C."/>
            <person name="Floudas D."/>
            <person name="Sun H."/>
            <person name="Yadav J.S."/>
            <person name="Pangilinan J."/>
            <person name="Larsson K.H."/>
            <person name="Matsuura K."/>
            <person name="Barry K."/>
            <person name="Labutti K."/>
            <person name="Kuo R."/>
            <person name="Ohm R.A."/>
            <person name="Bhattacharya S.S."/>
            <person name="Shirouzu T."/>
            <person name="Yoshinaga Y."/>
            <person name="Martin F.M."/>
            <person name="Grigoriev I.V."/>
            <person name="Hibbett D.S."/>
        </authorList>
    </citation>
    <scope>NUCLEOTIDE SEQUENCE [LARGE SCALE GENOMIC DNA]</scope>
    <source>
        <strain evidence="7 8">HHB12029</strain>
    </source>
</reference>
<sequence>MSPAKGKKDDNACTPTLNDGKVSIKQKPYPLDKLSDTLQHIVRFREMCEKATEPVETIPDGHLPLIAKLVQESPMLLGGVSRSIRKLLLPDTTPATDRHPHSAFEKAVAAVAERVNYGIDDGPAALCEWRWEAKDMSSFPDDVREKLEARRAERVKAKATLRAMFDALPAEKRDEYMKGGRTRKDKSKDSKEPKLNAHDLNQDSANPTAAEKPHAEKETVPVQPERAEGEENQQAPSSAKKVKAEVDPAKAQKDAAKKAAKEKEKEGTNKQKSLLASFVTFKKRDAALPAASTSSSAAVATTTPSKKAVAALSDFDATFHPFTVKKDAILAPVNRFLTSDYKRAKDVIELNSDGAVVIELKDEEEKTPSLSTAPSELLKQFVESVPVAYRSLPRQARTLSVRELMNKLNDAEVEGDEDATARLQLQLKDRKRFPVKLLQFHQDVRPAYWGTWTKSSAHVRPRRPFGQDTGVFDYGYDSEEDWEEEPEEGAAENIDADAMSVDSDSEESDTDSWLAPDDEVEDVGFSGTPPPLDDDPFLFPTAKQTSPATAEQTTGKPYVTKKRKAATSADGGKKKRKVVPLVPWIKGPHWEDAKSETPQMFKAHTIRLLNDAPYPIDPFTWISKADVTVPQAHVVVKAEQPIFAIPDAPASASKPTPAAAGAVGGQPKKTPLAPTTVFPDEHVQYLLKAVAAHDGPLNVLCENVYKELRPYKVYKNCIEKKIRDVSERKGRKWVVKPEAWASVGLVPPQVS</sequence>
<organism evidence="7 8">
    <name type="scientific">Exidia glandulosa HHB12029</name>
    <dbReference type="NCBI Taxonomy" id="1314781"/>
    <lineage>
        <taxon>Eukaryota</taxon>
        <taxon>Fungi</taxon>
        <taxon>Dikarya</taxon>
        <taxon>Basidiomycota</taxon>
        <taxon>Agaricomycotina</taxon>
        <taxon>Agaricomycetes</taxon>
        <taxon>Auriculariales</taxon>
        <taxon>Exidiaceae</taxon>
        <taxon>Exidia</taxon>
    </lineage>
</organism>
<dbReference type="GO" id="GO:0033186">
    <property type="term" value="C:CAF-1 complex"/>
    <property type="evidence" value="ECO:0007669"/>
    <property type="project" value="TreeGrafter"/>
</dbReference>
<dbReference type="PANTHER" id="PTHR15272">
    <property type="entry name" value="CHROMATIN ASSEMBLY FACTOR 1 SUBUNIT A CAF-1 SUBUNIT A"/>
    <property type="match status" value="1"/>
</dbReference>
<evidence type="ECO:0000259" key="6">
    <source>
        <dbReference type="Pfam" id="PF12253"/>
    </source>
</evidence>
<dbReference type="InParanoid" id="A0A165GF24"/>